<sequence length="100" mass="10604">GRAASSTEAASDPLALLGLIIAGPLGMLEQVSERARLHHITSTPHCWQRRESRPSGWGTGGASWCQLRGEISKVADTCPNSCPPAPTMHLVRPGRPIVGK</sequence>
<dbReference type="EMBL" id="CADEAL010004042">
    <property type="protein sequence ID" value="CAB1450121.1"/>
    <property type="molecule type" value="Genomic_DNA"/>
</dbReference>
<accession>A0A9N7Z4S4</accession>
<dbReference type="AlphaFoldDB" id="A0A9N7Z4S4"/>
<gene>
    <name evidence="1" type="ORF">PLEPLA_LOCUS37810</name>
</gene>
<feature type="non-terminal residue" evidence="1">
    <location>
        <position position="100"/>
    </location>
</feature>
<comment type="caution">
    <text evidence="1">The sequence shown here is derived from an EMBL/GenBank/DDBJ whole genome shotgun (WGS) entry which is preliminary data.</text>
</comment>
<keyword evidence="2" id="KW-1185">Reference proteome</keyword>
<dbReference type="Proteomes" id="UP001153269">
    <property type="component" value="Unassembled WGS sequence"/>
</dbReference>
<reference evidence="1" key="1">
    <citation type="submission" date="2020-03" db="EMBL/GenBank/DDBJ databases">
        <authorList>
            <person name="Weist P."/>
        </authorList>
    </citation>
    <scope>NUCLEOTIDE SEQUENCE</scope>
</reference>
<evidence type="ECO:0000313" key="2">
    <source>
        <dbReference type="Proteomes" id="UP001153269"/>
    </source>
</evidence>
<proteinExistence type="predicted"/>
<evidence type="ECO:0000313" key="1">
    <source>
        <dbReference type="EMBL" id="CAB1450121.1"/>
    </source>
</evidence>
<name>A0A9N7Z4S4_PLEPL</name>
<organism evidence="1 2">
    <name type="scientific">Pleuronectes platessa</name>
    <name type="common">European plaice</name>
    <dbReference type="NCBI Taxonomy" id="8262"/>
    <lineage>
        <taxon>Eukaryota</taxon>
        <taxon>Metazoa</taxon>
        <taxon>Chordata</taxon>
        <taxon>Craniata</taxon>
        <taxon>Vertebrata</taxon>
        <taxon>Euteleostomi</taxon>
        <taxon>Actinopterygii</taxon>
        <taxon>Neopterygii</taxon>
        <taxon>Teleostei</taxon>
        <taxon>Neoteleostei</taxon>
        <taxon>Acanthomorphata</taxon>
        <taxon>Carangaria</taxon>
        <taxon>Pleuronectiformes</taxon>
        <taxon>Pleuronectoidei</taxon>
        <taxon>Pleuronectidae</taxon>
        <taxon>Pleuronectes</taxon>
    </lineage>
</organism>
<protein>
    <submittedName>
        <fullName evidence="1">Uncharacterized protein</fullName>
    </submittedName>
</protein>